<gene>
    <name evidence="1" type="ORF">PSACC_03002</name>
</gene>
<comment type="caution">
    <text evidence="1">The sequence shown here is derived from an EMBL/GenBank/DDBJ whole genome shotgun (WGS) entry which is preliminary data.</text>
</comment>
<dbReference type="Proteomes" id="UP000240830">
    <property type="component" value="Unassembled WGS sequence"/>
</dbReference>
<evidence type="ECO:0000313" key="2">
    <source>
        <dbReference type="Proteomes" id="UP000240830"/>
    </source>
</evidence>
<organism evidence="1 2">
    <name type="scientific">Paramicrosporidium saccamoebae</name>
    <dbReference type="NCBI Taxonomy" id="1246581"/>
    <lineage>
        <taxon>Eukaryota</taxon>
        <taxon>Fungi</taxon>
        <taxon>Fungi incertae sedis</taxon>
        <taxon>Cryptomycota</taxon>
        <taxon>Cryptomycota incertae sedis</taxon>
        <taxon>Paramicrosporidium</taxon>
    </lineage>
</organism>
<keyword evidence="2" id="KW-1185">Reference proteome</keyword>
<proteinExistence type="predicted"/>
<evidence type="ECO:0000313" key="1">
    <source>
        <dbReference type="EMBL" id="PJF17212.1"/>
    </source>
</evidence>
<dbReference type="EMBL" id="MTSL01000186">
    <property type="protein sequence ID" value="PJF17212.1"/>
    <property type="molecule type" value="Genomic_DNA"/>
</dbReference>
<sequence>MPVKRQQTLPLHPPISKDKETFVVDGLTIRPELDGARFGRHYRRRPDRHPFIVDVPSSIFFATRAMPQINTRYPVVVGESFWRLTAYVDSVPARKEERVPGKCPHVLVRGVSGCGKSYLMAAASALLGFGPQSMRPQQLNYLSSDYRTVFIGDCKRWLESDDPLTYFRMELLAGFRDNCQDVDDHHSPDHLGCLVCVEPFTRVEQIGHFMERCCRWVEEHQPDTLFVFFIDQAEELMSRPDSIPYQVVSLLVKMQSPLVIFSVTCPVGSSFPFPYGTVIDIPYRVTSAEFAKHLEVHSGLEEKALYKDVNWWKDMRLWTGSIPSEITELARMPGPSVPHRLKLYRKMVLQKTQASFLAVSKLDGKQRNVLLIVVFAIILRVPMDMSGEFNLPNIMALGPTITDHFLLNCLQAFYHTSDGIITMRDVPATTSMAVHMALCSVSIMSSIIRSWPNLFENVVHAMMQSKLLCSEAKRRMSRFYTHAKLLWGKPDWSFEGSNEMGDTIRFKFRQPRVVIFAGQTPVPAFIMPNGPDAEHHGVVGNGDYDAIAFVPGRTSYWFFDLFILVPDDRRLYAITTSTVVGTWLKELQTRVGPMQLQQQRDDGLLTPVILLDHWKDALRKAGLPKVIIKCCVVKPLDLMMTAGYKPPVATDEASESLAAHLQSSAVIKDD</sequence>
<name>A0A2H9THG0_9FUNG</name>
<reference evidence="1 2" key="1">
    <citation type="submission" date="2016-10" db="EMBL/GenBank/DDBJ databases">
        <title>The genome of Paramicrosporidium saccamoebae is the missing link in understanding Cryptomycota and Microsporidia evolution.</title>
        <authorList>
            <person name="Quandt C.A."/>
            <person name="Beaudet D."/>
            <person name="Corsaro D."/>
            <person name="Michel R."/>
            <person name="Corradi N."/>
            <person name="James T."/>
        </authorList>
    </citation>
    <scope>NUCLEOTIDE SEQUENCE [LARGE SCALE GENOMIC DNA]</scope>
    <source>
        <strain evidence="1 2">KSL3</strain>
    </source>
</reference>
<protein>
    <submittedName>
        <fullName evidence="1">Uncharacterized protein</fullName>
    </submittedName>
</protein>
<accession>A0A2H9THG0</accession>
<dbReference type="AlphaFoldDB" id="A0A2H9THG0"/>